<dbReference type="GO" id="GO:0006355">
    <property type="term" value="P:regulation of DNA-templated transcription"/>
    <property type="evidence" value="ECO:0007669"/>
    <property type="project" value="UniProtKB-ARBA"/>
</dbReference>
<reference evidence="10" key="2">
    <citation type="submission" date="2020-08" db="EMBL/GenBank/DDBJ databases">
        <title>Plant Genome Project.</title>
        <authorList>
            <person name="Zhang R.-G."/>
        </authorList>
    </citation>
    <scope>NUCLEOTIDE SEQUENCE</scope>
    <source>
        <strain evidence="10">Huo1</strain>
        <tissue evidence="10">Leaf</tissue>
    </source>
</reference>
<dbReference type="NCBIfam" id="TIGR01557">
    <property type="entry name" value="myb_SHAQKYF"/>
    <property type="match status" value="1"/>
</dbReference>
<accession>A0A8X8XQL1</accession>
<evidence type="ECO:0000259" key="8">
    <source>
        <dbReference type="PROSITE" id="PS51293"/>
    </source>
</evidence>
<dbReference type="Gene3D" id="1.10.10.60">
    <property type="entry name" value="Homeodomain-like"/>
    <property type="match status" value="1"/>
</dbReference>
<dbReference type="PANTHER" id="PTHR44191:SF62">
    <property type="entry name" value="OS04G0341900 PROTEIN"/>
    <property type="match status" value="1"/>
</dbReference>
<evidence type="ECO:0000259" key="9">
    <source>
        <dbReference type="PROSITE" id="PS51294"/>
    </source>
</evidence>
<dbReference type="InterPro" id="IPR052245">
    <property type="entry name" value="Plant_Stress_Dev_TF"/>
</dbReference>
<evidence type="ECO:0000256" key="4">
    <source>
        <dbReference type="ARBA" id="ARBA00023163"/>
    </source>
</evidence>
<dbReference type="Proteomes" id="UP000298416">
    <property type="component" value="Unassembled WGS sequence"/>
</dbReference>
<comment type="caution">
    <text evidence="10">The sequence shown here is derived from an EMBL/GenBank/DDBJ whole genome shotgun (WGS) entry which is preliminary data.</text>
</comment>
<dbReference type="SMART" id="SM00717">
    <property type="entry name" value="SANT"/>
    <property type="match status" value="1"/>
</dbReference>
<dbReference type="EMBL" id="PNBA02000007">
    <property type="protein sequence ID" value="KAG6418506.1"/>
    <property type="molecule type" value="Genomic_DNA"/>
</dbReference>
<dbReference type="GO" id="GO:0009739">
    <property type="term" value="P:response to gibberellin"/>
    <property type="evidence" value="ECO:0007669"/>
    <property type="project" value="TreeGrafter"/>
</dbReference>
<dbReference type="PANTHER" id="PTHR44191">
    <property type="entry name" value="TRANSCRIPTION FACTOR KUA1"/>
    <property type="match status" value="1"/>
</dbReference>
<evidence type="ECO:0000259" key="7">
    <source>
        <dbReference type="PROSITE" id="PS50090"/>
    </source>
</evidence>
<evidence type="ECO:0000256" key="1">
    <source>
        <dbReference type="ARBA" id="ARBA00004123"/>
    </source>
</evidence>
<evidence type="ECO:0000256" key="5">
    <source>
        <dbReference type="ARBA" id="ARBA00023242"/>
    </source>
</evidence>
<dbReference type="InterPro" id="IPR017930">
    <property type="entry name" value="Myb_dom"/>
</dbReference>
<dbReference type="PROSITE" id="PS51293">
    <property type="entry name" value="SANT"/>
    <property type="match status" value="1"/>
</dbReference>
<keyword evidence="5" id="KW-0539">Nucleus</keyword>
<dbReference type="InterPro" id="IPR009057">
    <property type="entry name" value="Homeodomain-like_sf"/>
</dbReference>
<evidence type="ECO:0000256" key="2">
    <source>
        <dbReference type="ARBA" id="ARBA00023015"/>
    </source>
</evidence>
<dbReference type="AlphaFoldDB" id="A0A8X8XQL1"/>
<feature type="domain" description="SANT" evidence="8">
    <location>
        <begin position="31"/>
        <end position="84"/>
    </location>
</feature>
<dbReference type="GO" id="GO:0003677">
    <property type="term" value="F:DNA binding"/>
    <property type="evidence" value="ECO:0007669"/>
    <property type="project" value="UniProtKB-KW"/>
</dbReference>
<reference evidence="10" key="1">
    <citation type="submission" date="2018-01" db="EMBL/GenBank/DDBJ databases">
        <authorList>
            <person name="Mao J.F."/>
        </authorList>
    </citation>
    <scope>NUCLEOTIDE SEQUENCE</scope>
    <source>
        <strain evidence="10">Huo1</strain>
        <tissue evidence="10">Leaf</tissue>
    </source>
</reference>
<comment type="subcellular location">
    <subcellularLocation>
        <location evidence="1">Nucleus</location>
    </subcellularLocation>
</comment>
<protein>
    <recommendedName>
        <fullName evidence="12">MYB-related transcription factor LHY</fullName>
    </recommendedName>
</protein>
<dbReference type="SUPFAM" id="SSF46689">
    <property type="entry name" value="Homeodomain-like"/>
    <property type="match status" value="1"/>
</dbReference>
<dbReference type="GO" id="GO:0009723">
    <property type="term" value="P:response to ethylene"/>
    <property type="evidence" value="ECO:0007669"/>
    <property type="project" value="TreeGrafter"/>
</dbReference>
<evidence type="ECO:0000256" key="6">
    <source>
        <dbReference type="SAM" id="MobiDB-lite"/>
    </source>
</evidence>
<evidence type="ECO:0000313" key="10">
    <source>
        <dbReference type="EMBL" id="KAG6418506.1"/>
    </source>
</evidence>
<sequence length="184" mass="21051">MDDLEAADPALDDPGYLSDGFVHQHGSHKRKRGNPWSEEEHRSFLKGLEKLGRGNWKGIATEFVPSRKSSQVASHAQKYFNRLKLTISNKKRRRASVFDMASISAAVSKDIREHKEMPHVKRPQPVQPYSWRPDLQVIPPLMQHPLGEVAEVAGKKVLELDPDDDVVYELLFSINDNIYRSKNR</sequence>
<feature type="region of interest" description="Disordered" evidence="6">
    <location>
        <begin position="1"/>
        <end position="39"/>
    </location>
</feature>
<dbReference type="CDD" id="cd00167">
    <property type="entry name" value="SANT"/>
    <property type="match status" value="1"/>
</dbReference>
<dbReference type="InterPro" id="IPR017884">
    <property type="entry name" value="SANT_dom"/>
</dbReference>
<evidence type="ECO:0000256" key="3">
    <source>
        <dbReference type="ARBA" id="ARBA00023125"/>
    </source>
</evidence>
<evidence type="ECO:0008006" key="12">
    <source>
        <dbReference type="Google" id="ProtNLM"/>
    </source>
</evidence>
<dbReference type="PROSITE" id="PS50090">
    <property type="entry name" value="MYB_LIKE"/>
    <property type="match status" value="1"/>
</dbReference>
<keyword evidence="4" id="KW-0804">Transcription</keyword>
<dbReference type="GO" id="GO:0005634">
    <property type="term" value="C:nucleus"/>
    <property type="evidence" value="ECO:0007669"/>
    <property type="project" value="UniProtKB-SubCell"/>
</dbReference>
<dbReference type="PROSITE" id="PS51294">
    <property type="entry name" value="HTH_MYB"/>
    <property type="match status" value="1"/>
</dbReference>
<organism evidence="10">
    <name type="scientific">Salvia splendens</name>
    <name type="common">Scarlet sage</name>
    <dbReference type="NCBI Taxonomy" id="180675"/>
    <lineage>
        <taxon>Eukaryota</taxon>
        <taxon>Viridiplantae</taxon>
        <taxon>Streptophyta</taxon>
        <taxon>Embryophyta</taxon>
        <taxon>Tracheophyta</taxon>
        <taxon>Spermatophyta</taxon>
        <taxon>Magnoliopsida</taxon>
        <taxon>eudicotyledons</taxon>
        <taxon>Gunneridae</taxon>
        <taxon>Pentapetalae</taxon>
        <taxon>asterids</taxon>
        <taxon>lamiids</taxon>
        <taxon>Lamiales</taxon>
        <taxon>Lamiaceae</taxon>
        <taxon>Nepetoideae</taxon>
        <taxon>Mentheae</taxon>
        <taxon>Salviinae</taxon>
        <taxon>Salvia</taxon>
        <taxon>Salvia subgen. Calosphace</taxon>
        <taxon>core Calosphace</taxon>
    </lineage>
</organism>
<dbReference type="InterPro" id="IPR001005">
    <property type="entry name" value="SANT/Myb"/>
</dbReference>
<keyword evidence="11" id="KW-1185">Reference proteome</keyword>
<dbReference type="InterPro" id="IPR006447">
    <property type="entry name" value="Myb_dom_plants"/>
</dbReference>
<gene>
    <name evidence="10" type="ORF">SASPL_120710</name>
</gene>
<evidence type="ECO:0000313" key="11">
    <source>
        <dbReference type="Proteomes" id="UP000298416"/>
    </source>
</evidence>
<keyword evidence="2" id="KW-0805">Transcription regulation</keyword>
<feature type="domain" description="Myb-like" evidence="7">
    <location>
        <begin position="28"/>
        <end position="80"/>
    </location>
</feature>
<feature type="domain" description="HTH myb-type" evidence="9">
    <location>
        <begin position="28"/>
        <end position="84"/>
    </location>
</feature>
<keyword evidence="3" id="KW-0238">DNA-binding</keyword>
<name>A0A8X8XQL1_SALSN</name>
<dbReference type="Pfam" id="PF00249">
    <property type="entry name" value="Myb_DNA-binding"/>
    <property type="match status" value="1"/>
</dbReference>
<proteinExistence type="predicted"/>